<dbReference type="EMBL" id="JBFOLJ010000007">
    <property type="protein sequence ID" value="KAL2520647.1"/>
    <property type="molecule type" value="Genomic_DNA"/>
</dbReference>
<keyword evidence="2" id="KW-0812">Transmembrane</keyword>
<name>A0ABD1U6M4_9LAMI</name>
<reference evidence="4" key="1">
    <citation type="submission" date="2024-07" db="EMBL/GenBank/DDBJ databases">
        <title>Two chromosome-level genome assemblies of Korean endemic species Abeliophyllum distichum and Forsythia ovata (Oleaceae).</title>
        <authorList>
            <person name="Jang H."/>
        </authorList>
    </citation>
    <scope>NUCLEOTIDE SEQUENCE [LARGE SCALE GENOMIC DNA]</scope>
</reference>
<evidence type="ECO:0000313" key="3">
    <source>
        <dbReference type="EMBL" id="KAL2520647.1"/>
    </source>
</evidence>
<organism evidence="3 4">
    <name type="scientific">Forsythia ovata</name>
    <dbReference type="NCBI Taxonomy" id="205694"/>
    <lineage>
        <taxon>Eukaryota</taxon>
        <taxon>Viridiplantae</taxon>
        <taxon>Streptophyta</taxon>
        <taxon>Embryophyta</taxon>
        <taxon>Tracheophyta</taxon>
        <taxon>Spermatophyta</taxon>
        <taxon>Magnoliopsida</taxon>
        <taxon>eudicotyledons</taxon>
        <taxon>Gunneridae</taxon>
        <taxon>Pentapetalae</taxon>
        <taxon>asterids</taxon>
        <taxon>lamiids</taxon>
        <taxon>Lamiales</taxon>
        <taxon>Oleaceae</taxon>
        <taxon>Forsythieae</taxon>
        <taxon>Forsythia</taxon>
    </lineage>
</organism>
<dbReference type="PANTHER" id="PTHR47292:SF1">
    <property type="entry name" value="TRANSCRIPTION ELONGATION FACTOR (TFIIS) FAMILY PROTEIN"/>
    <property type="match status" value="1"/>
</dbReference>
<dbReference type="PANTHER" id="PTHR47292">
    <property type="entry name" value="TRANSCRIPTION ELONGATION FACTOR (TFIIS) FAMILY PROTEIN-RELATED"/>
    <property type="match status" value="1"/>
</dbReference>
<protein>
    <submittedName>
        <fullName evidence="3">Uncharacterized protein</fullName>
    </submittedName>
</protein>
<feature type="region of interest" description="Disordered" evidence="1">
    <location>
        <begin position="71"/>
        <end position="94"/>
    </location>
</feature>
<accession>A0ABD1U6M4</accession>
<feature type="transmembrane region" description="Helical" evidence="2">
    <location>
        <begin position="194"/>
        <end position="214"/>
    </location>
</feature>
<keyword evidence="4" id="KW-1185">Reference proteome</keyword>
<comment type="caution">
    <text evidence="3">The sequence shown here is derived from an EMBL/GenBank/DDBJ whole genome shotgun (WGS) entry which is preliminary data.</text>
</comment>
<evidence type="ECO:0000256" key="1">
    <source>
        <dbReference type="SAM" id="MobiDB-lite"/>
    </source>
</evidence>
<dbReference type="Proteomes" id="UP001604277">
    <property type="component" value="Unassembled WGS sequence"/>
</dbReference>
<keyword evidence="2" id="KW-1133">Transmembrane helix</keyword>
<sequence>MRRKRRREKDNKPFAECRKLKMFKGERQTQSTIQNDDKINHLINKLTRNTNPQTFSIQELIQIQMSNTSEPDSLDFLSGKRSHASKGSHEEVAHNSDLSAEALPMQEDEFTTSSENLDAEPIDDTQDVETSQVSEVAQEKDNTVRGLCNFDMNQEVCLEDIDSHGNQISTTVSSPIGFFFIQGTVQKKKVKKEFCVCVYNIGISIIGGVCTLFKE</sequence>
<keyword evidence="2" id="KW-0472">Membrane</keyword>
<evidence type="ECO:0000313" key="4">
    <source>
        <dbReference type="Proteomes" id="UP001604277"/>
    </source>
</evidence>
<evidence type="ECO:0000256" key="2">
    <source>
        <dbReference type="SAM" id="Phobius"/>
    </source>
</evidence>
<dbReference type="AlphaFoldDB" id="A0ABD1U6M4"/>
<gene>
    <name evidence="3" type="ORF">Fot_24570</name>
</gene>
<proteinExistence type="predicted"/>